<dbReference type="GO" id="GO:0005524">
    <property type="term" value="F:ATP binding"/>
    <property type="evidence" value="ECO:0007669"/>
    <property type="project" value="UniProtKB-KW"/>
</dbReference>
<evidence type="ECO:0000256" key="6">
    <source>
        <dbReference type="ARBA" id="ARBA00022777"/>
    </source>
</evidence>
<dbReference type="CDD" id="cd00082">
    <property type="entry name" value="HisKA"/>
    <property type="match status" value="1"/>
</dbReference>
<comment type="catalytic activity">
    <reaction evidence="1">
        <text>ATP + protein L-histidine = ADP + protein N-phospho-L-histidine.</text>
        <dbReference type="EC" id="2.7.13.3"/>
    </reaction>
</comment>
<proteinExistence type="predicted"/>
<dbReference type="Pfam" id="PF00512">
    <property type="entry name" value="HisKA"/>
    <property type="match status" value="1"/>
</dbReference>
<keyword evidence="14" id="KW-1185">Reference proteome</keyword>
<dbReference type="InterPro" id="IPR001789">
    <property type="entry name" value="Sig_transdc_resp-reg_receiver"/>
</dbReference>
<dbReference type="PRINTS" id="PR00344">
    <property type="entry name" value="BCTRLSENSOR"/>
</dbReference>
<dbReference type="Gene3D" id="3.30.565.10">
    <property type="entry name" value="Histidine kinase-like ATPase, C-terminal domain"/>
    <property type="match status" value="1"/>
</dbReference>
<feature type="modified residue" description="4-aspartylphosphate" evidence="9">
    <location>
        <position position="517"/>
    </location>
</feature>
<name>A0A1I7PHF5_9BACT</name>
<evidence type="ECO:0000313" key="13">
    <source>
        <dbReference type="EMBL" id="AOS43035.1"/>
    </source>
</evidence>
<feature type="domain" description="Response regulatory" evidence="12">
    <location>
        <begin position="467"/>
        <end position="583"/>
    </location>
</feature>
<dbReference type="SUPFAM" id="SSF47384">
    <property type="entry name" value="Homodimeric domain of signal transducing histidine kinase"/>
    <property type="match status" value="1"/>
</dbReference>
<keyword evidence="7" id="KW-0067">ATP-binding</keyword>
<keyword evidence="10" id="KW-0472">Membrane</keyword>
<keyword evidence="6" id="KW-0418">Kinase</keyword>
<dbReference type="InterPro" id="IPR011006">
    <property type="entry name" value="CheY-like_superfamily"/>
</dbReference>
<gene>
    <name evidence="13" type="ORF">Verru16b_00073</name>
</gene>
<dbReference type="Gene3D" id="1.10.287.130">
    <property type="match status" value="1"/>
</dbReference>
<evidence type="ECO:0000256" key="3">
    <source>
        <dbReference type="ARBA" id="ARBA00022553"/>
    </source>
</evidence>
<dbReference type="EC" id="2.7.13.3" evidence="2"/>
<feature type="domain" description="Histidine kinase" evidence="11">
    <location>
        <begin position="242"/>
        <end position="449"/>
    </location>
</feature>
<dbReference type="EMBL" id="CP016094">
    <property type="protein sequence ID" value="AOS43035.1"/>
    <property type="molecule type" value="Genomic_DNA"/>
</dbReference>
<dbReference type="InterPro" id="IPR003661">
    <property type="entry name" value="HisK_dim/P_dom"/>
</dbReference>
<dbReference type="Pfam" id="PF02518">
    <property type="entry name" value="HATPase_c"/>
    <property type="match status" value="1"/>
</dbReference>
<feature type="transmembrane region" description="Helical" evidence="10">
    <location>
        <begin position="61"/>
        <end position="82"/>
    </location>
</feature>
<dbReference type="OrthoDB" id="9785252at2"/>
<keyword evidence="8" id="KW-0902">Two-component regulatory system</keyword>
<evidence type="ECO:0000256" key="10">
    <source>
        <dbReference type="SAM" id="Phobius"/>
    </source>
</evidence>
<dbReference type="PATRIC" id="fig|1838286.3.peg.70"/>
<evidence type="ECO:0000256" key="2">
    <source>
        <dbReference type="ARBA" id="ARBA00012438"/>
    </source>
</evidence>
<evidence type="ECO:0000256" key="5">
    <source>
        <dbReference type="ARBA" id="ARBA00022741"/>
    </source>
</evidence>
<dbReference type="PROSITE" id="PS50110">
    <property type="entry name" value="RESPONSE_REGULATORY"/>
    <property type="match status" value="1"/>
</dbReference>
<sequence>MASQPQVSGSSAGYHTLLGDDPLAVLTTVQQRVLRGMFWSIAAYSVVQLGLWHTRDQASRTLVSFVFEAVLLVGLAAQYLALKRLSIRGSGIIFVCWLGLINLLMWSTSGPQMASGIGLVCTVLAALFFINKRAGAAVVLSFGAYIVVHAVLVTRGVLPPYSFMAGHDPTLTALLRTGLYAFGVLAMGYAIFARIHHALFQALEQIAEERRRRTLADEARRKAEETMLANQHFEALGKLASGVAHDVNNALTAVLGNAELLKLSLPPGEEQVFAQDILKAAESAARTTRQLLNLNRSAVCQPVSTDPVAVATSVIRLLGRLIPDNIRLQLDGQSRQRILVDPADLQQALLNLLLNARDALPDGGVITLRVADREGAGPVISVSDNGQGIPADILPRIFEPFFTTKASGHGTGLGLAMVRTFAEEAGATATASNVPGSGASFELAFPSCTLPAEPAARPPRPEVTGQSILLVEEDADVRAVLERVLRRGGQLVTAVPDAAGARTQLASGATFALLCSDIRADAAQTTVLVHEFKAANPDAPVLLCSSGTEPAVAGGGLLARPGVELMRKPFAGTELLARVQKMLTASRPPIGG</sequence>
<dbReference type="STRING" id="1838286.Verru16b_00073"/>
<dbReference type="InterPro" id="IPR036097">
    <property type="entry name" value="HisK_dim/P_sf"/>
</dbReference>
<dbReference type="SMART" id="SM00388">
    <property type="entry name" value="HisKA"/>
    <property type="match status" value="1"/>
</dbReference>
<dbReference type="InterPro" id="IPR036890">
    <property type="entry name" value="HATPase_C_sf"/>
</dbReference>
<feature type="transmembrane region" description="Helical" evidence="10">
    <location>
        <begin position="36"/>
        <end position="55"/>
    </location>
</feature>
<feature type="transmembrane region" description="Helical" evidence="10">
    <location>
        <begin position="178"/>
        <end position="203"/>
    </location>
</feature>
<keyword evidence="10" id="KW-0812">Transmembrane</keyword>
<reference evidence="13 14" key="1">
    <citation type="submission" date="2016-06" db="EMBL/GenBank/DDBJ databases">
        <title>Three novel species with peptidoglycan cell walls form the new genus Lacunisphaera gen. nov. in the family Opitutaceae of the verrucomicrobial subdivision 4.</title>
        <authorList>
            <person name="Rast P."/>
            <person name="Gloeckner I."/>
            <person name="Jogler M."/>
            <person name="Boedeker C."/>
            <person name="Jeske O."/>
            <person name="Wiegand S."/>
            <person name="Reinhardt R."/>
            <person name="Schumann P."/>
            <person name="Rohde M."/>
            <person name="Spring S."/>
            <person name="Gloeckner F.O."/>
            <person name="Jogler C."/>
        </authorList>
    </citation>
    <scope>NUCLEOTIDE SEQUENCE [LARGE SCALE GENOMIC DNA]</scope>
    <source>
        <strain evidence="13 14">IG16b</strain>
    </source>
</reference>
<dbReference type="InterPro" id="IPR004358">
    <property type="entry name" value="Sig_transdc_His_kin-like_C"/>
</dbReference>
<dbReference type="InterPro" id="IPR003594">
    <property type="entry name" value="HATPase_dom"/>
</dbReference>
<evidence type="ECO:0000256" key="1">
    <source>
        <dbReference type="ARBA" id="ARBA00000085"/>
    </source>
</evidence>
<dbReference type="KEGG" id="obg:Verru16b_00073"/>
<dbReference type="RefSeq" id="WP_157772092.1">
    <property type="nucleotide sequence ID" value="NZ_CP016094.1"/>
</dbReference>
<keyword evidence="10" id="KW-1133">Transmembrane helix</keyword>
<dbReference type="PANTHER" id="PTHR43065:SF46">
    <property type="entry name" value="C4-DICARBOXYLATE TRANSPORT SENSOR PROTEIN DCTB"/>
    <property type="match status" value="1"/>
</dbReference>
<dbReference type="PROSITE" id="PS50109">
    <property type="entry name" value="HIS_KIN"/>
    <property type="match status" value="1"/>
</dbReference>
<protein>
    <recommendedName>
        <fullName evidence="2">histidine kinase</fullName>
        <ecNumber evidence="2">2.7.13.3</ecNumber>
    </recommendedName>
</protein>
<dbReference type="SMART" id="SM00387">
    <property type="entry name" value="HATPase_c"/>
    <property type="match status" value="1"/>
</dbReference>
<dbReference type="InterPro" id="IPR005467">
    <property type="entry name" value="His_kinase_dom"/>
</dbReference>
<evidence type="ECO:0000259" key="11">
    <source>
        <dbReference type="PROSITE" id="PS50109"/>
    </source>
</evidence>
<dbReference type="AlphaFoldDB" id="A0A1I7PHF5"/>
<dbReference type="Gene3D" id="3.40.50.2300">
    <property type="match status" value="1"/>
</dbReference>
<dbReference type="SUPFAM" id="SSF55874">
    <property type="entry name" value="ATPase domain of HSP90 chaperone/DNA topoisomerase II/histidine kinase"/>
    <property type="match status" value="1"/>
</dbReference>
<keyword evidence="3 9" id="KW-0597">Phosphoprotein</keyword>
<evidence type="ECO:0000256" key="9">
    <source>
        <dbReference type="PROSITE-ProRule" id="PRU00169"/>
    </source>
</evidence>
<feature type="transmembrane region" description="Helical" evidence="10">
    <location>
        <begin position="89"/>
        <end position="107"/>
    </location>
</feature>
<evidence type="ECO:0000256" key="4">
    <source>
        <dbReference type="ARBA" id="ARBA00022679"/>
    </source>
</evidence>
<evidence type="ECO:0000313" key="14">
    <source>
        <dbReference type="Proteomes" id="UP000095228"/>
    </source>
</evidence>
<accession>A0A1I7PHF5</accession>
<dbReference type="SUPFAM" id="SSF52172">
    <property type="entry name" value="CheY-like"/>
    <property type="match status" value="1"/>
</dbReference>
<organism evidence="13 14">
    <name type="scientific">Lacunisphaera limnophila</name>
    <dbReference type="NCBI Taxonomy" id="1838286"/>
    <lineage>
        <taxon>Bacteria</taxon>
        <taxon>Pseudomonadati</taxon>
        <taxon>Verrucomicrobiota</taxon>
        <taxon>Opitutia</taxon>
        <taxon>Opitutales</taxon>
        <taxon>Opitutaceae</taxon>
        <taxon>Lacunisphaera</taxon>
    </lineage>
</organism>
<feature type="transmembrane region" description="Helical" evidence="10">
    <location>
        <begin position="137"/>
        <end position="158"/>
    </location>
</feature>
<evidence type="ECO:0000256" key="7">
    <source>
        <dbReference type="ARBA" id="ARBA00022840"/>
    </source>
</evidence>
<feature type="transmembrane region" description="Helical" evidence="10">
    <location>
        <begin position="113"/>
        <end position="130"/>
    </location>
</feature>
<keyword evidence="5" id="KW-0547">Nucleotide-binding</keyword>
<evidence type="ECO:0000259" key="12">
    <source>
        <dbReference type="PROSITE" id="PS50110"/>
    </source>
</evidence>
<dbReference type="GO" id="GO:0000155">
    <property type="term" value="F:phosphorelay sensor kinase activity"/>
    <property type="evidence" value="ECO:0007669"/>
    <property type="project" value="InterPro"/>
</dbReference>
<dbReference type="PANTHER" id="PTHR43065">
    <property type="entry name" value="SENSOR HISTIDINE KINASE"/>
    <property type="match status" value="1"/>
</dbReference>
<keyword evidence="4" id="KW-0808">Transferase</keyword>
<dbReference type="Proteomes" id="UP000095228">
    <property type="component" value="Chromosome"/>
</dbReference>
<evidence type="ECO:0000256" key="8">
    <source>
        <dbReference type="ARBA" id="ARBA00023012"/>
    </source>
</evidence>